<feature type="domain" description="PAC" evidence="14">
    <location>
        <begin position="409"/>
        <end position="460"/>
    </location>
</feature>
<dbReference type="Pfam" id="PF01590">
    <property type="entry name" value="GAF"/>
    <property type="match status" value="1"/>
</dbReference>
<dbReference type="InterPro" id="IPR000700">
    <property type="entry name" value="PAS-assoc_C"/>
</dbReference>
<feature type="domain" description="Response regulatory" evidence="12">
    <location>
        <begin position="9"/>
        <end position="127"/>
    </location>
</feature>
<sequence>MTDSLLSSRILIVDDSESDRAICRRYLKASRTWNYDILECELGAEALALCKQEQPDIVLLDYRLPDTNGLKLLQDLIVQLEIPPIVIVLTSQEDEEIAVAVIKNGAKDYLIKGQLTPEKLERSIARALAEQTLQSQIQRQRQQNALFADLASGINRAVELSQILQAAVDGVRRLLRCDRTLIYQFEPDMSGTTVAESVLPEWSATLGYQLEDNCFQGAQSYQAEKYLQGHKMAIANIAESHLSVCHIKMLQRFQVKASLVVPIIDTANVTGTTRLWGLLIAHHCQTIHNWTAEELNLLGEISVQVAIATQQAALTTSLKISLEKQQKTEQALQQNQTQLQAILDNAPSVIYLKEPEGRLQLINQEFQTIFGLSEAEAIGKTDAELFPPEVAAEFGINDRQVVASGQPLFTEEVVRQTDDEWHTYLSIKFPIFDAEGQVVQIGGIATDITERKQMEQALRTYQERMHRFTESDLIGILFGDTKGGIQEANDEFLRIVGYSRQELKNNQVRWDDLTPPEYLPLDQARIAEAQKRGSCTPYEKEYVRKDGSRIPVLIGYILMGETRTQSAAFILDITERKRAERELQTINTELEQRVEDRTAELTASNADLKAEVVERLGSERQLRQTAEQLSTSNRALQDFAYVASHDLQEPLRKIQAFGDRLTVKYAPQLGDQGRDYLRRMQSAAQRMQILIDDLLAYSRISTRVQPFEAVNLDDIVRGVLSDLEARLEKTQGQVQVNALPTLEADPVQMRQLFQNLIGNALKFHQPGIPPQIVVSQSAAAEQEVELQIQDNGIGFNTKYLDRIFTPFERLHSRSAYEGTGMGLAICRKIVERHGGQLTAISADGEGATFIITLPYTQPHDHEQ</sequence>
<dbReference type="PROSITE" id="PS50109">
    <property type="entry name" value="HIS_KIN"/>
    <property type="match status" value="1"/>
</dbReference>
<comment type="similarity">
    <text evidence="2">In the N-terminal section; belongs to the phytochrome family.</text>
</comment>
<dbReference type="PRINTS" id="PR00344">
    <property type="entry name" value="BCTRLSENSOR"/>
</dbReference>
<organism evidence="15 16">
    <name type="scientific">Acaryochloris thomasi RCC1774</name>
    <dbReference type="NCBI Taxonomy" id="1764569"/>
    <lineage>
        <taxon>Bacteria</taxon>
        <taxon>Bacillati</taxon>
        <taxon>Cyanobacteriota</taxon>
        <taxon>Cyanophyceae</taxon>
        <taxon>Acaryochloridales</taxon>
        <taxon>Acaryochloridaceae</taxon>
        <taxon>Acaryochloris</taxon>
        <taxon>Acaryochloris thomasi</taxon>
    </lineage>
</organism>
<keyword evidence="16" id="KW-1185">Reference proteome</keyword>
<dbReference type="FunFam" id="3.30.565.10:FF:000006">
    <property type="entry name" value="Sensor histidine kinase WalK"/>
    <property type="match status" value="1"/>
</dbReference>
<keyword evidence="7" id="KW-0902">Two-component regulatory system</keyword>
<dbReference type="RefSeq" id="WP_110984286.1">
    <property type="nucleotide sequence ID" value="NZ_CAWNWM010000001.1"/>
</dbReference>
<dbReference type="InterPro" id="IPR036097">
    <property type="entry name" value="HisK_dim/P_sf"/>
</dbReference>
<evidence type="ECO:0000256" key="4">
    <source>
        <dbReference type="ARBA" id="ARBA00022553"/>
    </source>
</evidence>
<dbReference type="Gene3D" id="3.40.50.2300">
    <property type="match status" value="1"/>
</dbReference>
<dbReference type="Pfam" id="PF00512">
    <property type="entry name" value="HisKA"/>
    <property type="match status" value="1"/>
</dbReference>
<dbReference type="SUPFAM" id="SSF55785">
    <property type="entry name" value="PYP-like sensor domain (PAS domain)"/>
    <property type="match status" value="2"/>
</dbReference>
<feature type="domain" description="PAC" evidence="14">
    <location>
        <begin position="536"/>
        <end position="585"/>
    </location>
</feature>
<dbReference type="SUPFAM" id="SSF55781">
    <property type="entry name" value="GAF domain-like"/>
    <property type="match status" value="1"/>
</dbReference>
<feature type="coiled-coil region" evidence="9">
    <location>
        <begin position="576"/>
        <end position="611"/>
    </location>
</feature>
<feature type="domain" description="PAS" evidence="13">
    <location>
        <begin position="461"/>
        <end position="533"/>
    </location>
</feature>
<dbReference type="InterPro" id="IPR036890">
    <property type="entry name" value="HATPase_C_sf"/>
</dbReference>
<dbReference type="InterPro" id="IPR011006">
    <property type="entry name" value="CheY-like_superfamily"/>
</dbReference>
<dbReference type="InterPro" id="IPR000014">
    <property type="entry name" value="PAS"/>
</dbReference>
<dbReference type="PROSITE" id="PS50046">
    <property type="entry name" value="PHYTOCHROME_2"/>
    <property type="match status" value="1"/>
</dbReference>
<dbReference type="CDD" id="cd00156">
    <property type="entry name" value="REC"/>
    <property type="match status" value="1"/>
</dbReference>
<dbReference type="Proteomes" id="UP000248857">
    <property type="component" value="Unassembled WGS sequence"/>
</dbReference>
<dbReference type="PROSITE" id="PS50110">
    <property type="entry name" value="RESPONSE_REGULATORY"/>
    <property type="match status" value="1"/>
</dbReference>
<dbReference type="SUPFAM" id="SSF47384">
    <property type="entry name" value="Homodimeric domain of signal transducing histidine kinase"/>
    <property type="match status" value="1"/>
</dbReference>
<dbReference type="InterPro" id="IPR003661">
    <property type="entry name" value="HisK_dim/P_dom"/>
</dbReference>
<evidence type="ECO:0000256" key="8">
    <source>
        <dbReference type="PROSITE-ProRule" id="PRU00169"/>
    </source>
</evidence>
<evidence type="ECO:0000256" key="9">
    <source>
        <dbReference type="SAM" id="Coils"/>
    </source>
</evidence>
<dbReference type="InterPro" id="IPR052162">
    <property type="entry name" value="Sensor_kinase/Photoreceptor"/>
</dbReference>
<keyword evidence="6" id="KW-0418">Kinase</keyword>
<dbReference type="InterPro" id="IPR016132">
    <property type="entry name" value="Phyto_chromo_attachment"/>
</dbReference>
<protein>
    <recommendedName>
        <fullName evidence="3">histidine kinase</fullName>
        <ecNumber evidence="3">2.7.13.3</ecNumber>
    </recommendedName>
</protein>
<comment type="caution">
    <text evidence="15">The sequence shown here is derived from an EMBL/GenBank/DDBJ whole genome shotgun (WGS) entry which is preliminary data.</text>
</comment>
<dbReference type="AlphaFoldDB" id="A0A2W1JNR6"/>
<dbReference type="InterPro" id="IPR003594">
    <property type="entry name" value="HATPase_dom"/>
</dbReference>
<dbReference type="PROSITE" id="PS50112">
    <property type="entry name" value="PAS"/>
    <property type="match status" value="2"/>
</dbReference>
<feature type="modified residue" description="4-aspartylphosphate" evidence="8">
    <location>
        <position position="61"/>
    </location>
</feature>
<dbReference type="PANTHER" id="PTHR43304">
    <property type="entry name" value="PHYTOCHROME-LIKE PROTEIN CPH1"/>
    <property type="match status" value="1"/>
</dbReference>
<dbReference type="Gene3D" id="3.30.450.20">
    <property type="entry name" value="PAS domain"/>
    <property type="match status" value="2"/>
</dbReference>
<dbReference type="CDD" id="cd00082">
    <property type="entry name" value="HisKA"/>
    <property type="match status" value="1"/>
</dbReference>
<evidence type="ECO:0000259" key="12">
    <source>
        <dbReference type="PROSITE" id="PS50110"/>
    </source>
</evidence>
<dbReference type="SMART" id="SM00086">
    <property type="entry name" value="PAC"/>
    <property type="match status" value="2"/>
</dbReference>
<dbReference type="InterPro" id="IPR003018">
    <property type="entry name" value="GAF"/>
</dbReference>
<evidence type="ECO:0000256" key="3">
    <source>
        <dbReference type="ARBA" id="ARBA00012438"/>
    </source>
</evidence>
<dbReference type="PROSITE" id="PS50113">
    <property type="entry name" value="PAC"/>
    <property type="match status" value="2"/>
</dbReference>
<dbReference type="Pfam" id="PF13426">
    <property type="entry name" value="PAS_9"/>
    <property type="match status" value="1"/>
</dbReference>
<reference evidence="15 16" key="1">
    <citation type="journal article" date="2018" name="Sci. Rep.">
        <title>A novel species of the marine cyanobacterium Acaryochloris with a unique pigment content and lifestyle.</title>
        <authorList>
            <person name="Partensky F."/>
            <person name="Six C."/>
            <person name="Ratin M."/>
            <person name="Garczarek L."/>
            <person name="Vaulot D."/>
            <person name="Probert I."/>
            <person name="Calteau A."/>
            <person name="Gourvil P."/>
            <person name="Marie D."/>
            <person name="Grebert T."/>
            <person name="Bouchier C."/>
            <person name="Le Panse S."/>
            <person name="Gachenot M."/>
            <person name="Rodriguez F."/>
            <person name="Garrido J.L."/>
        </authorList>
    </citation>
    <scope>NUCLEOTIDE SEQUENCE [LARGE SCALE GENOMIC DNA]</scope>
    <source>
        <strain evidence="15 16">RCC1774</strain>
    </source>
</reference>
<dbReference type="SMART" id="SM00388">
    <property type="entry name" value="HisKA"/>
    <property type="match status" value="1"/>
</dbReference>
<comment type="catalytic activity">
    <reaction evidence="1">
        <text>ATP + protein L-histidine = ADP + protein N-phospho-L-histidine.</text>
        <dbReference type="EC" id="2.7.13.3"/>
    </reaction>
</comment>
<accession>A0A2W1JNR6</accession>
<dbReference type="InterPro" id="IPR005467">
    <property type="entry name" value="His_kinase_dom"/>
</dbReference>
<evidence type="ECO:0000256" key="1">
    <source>
        <dbReference type="ARBA" id="ARBA00000085"/>
    </source>
</evidence>
<dbReference type="OrthoDB" id="474548at2"/>
<keyword evidence="5 15" id="KW-0808">Transferase</keyword>
<feature type="domain" description="Histidine kinase" evidence="11">
    <location>
        <begin position="642"/>
        <end position="857"/>
    </location>
</feature>
<evidence type="ECO:0000313" key="16">
    <source>
        <dbReference type="Proteomes" id="UP000248857"/>
    </source>
</evidence>
<dbReference type="InterPro" id="IPR001789">
    <property type="entry name" value="Sig_transdc_resp-reg_receiver"/>
</dbReference>
<evidence type="ECO:0000259" key="13">
    <source>
        <dbReference type="PROSITE" id="PS50112"/>
    </source>
</evidence>
<evidence type="ECO:0000259" key="10">
    <source>
        <dbReference type="PROSITE" id="PS50046"/>
    </source>
</evidence>
<evidence type="ECO:0000256" key="7">
    <source>
        <dbReference type="ARBA" id="ARBA00023012"/>
    </source>
</evidence>
<evidence type="ECO:0000259" key="14">
    <source>
        <dbReference type="PROSITE" id="PS50113"/>
    </source>
</evidence>
<name>A0A2W1JNR6_9CYAN</name>
<dbReference type="InterPro" id="IPR001610">
    <property type="entry name" value="PAC"/>
</dbReference>
<dbReference type="Gene3D" id="3.30.450.40">
    <property type="match status" value="1"/>
</dbReference>
<dbReference type="Pfam" id="PF08448">
    <property type="entry name" value="PAS_4"/>
    <property type="match status" value="1"/>
</dbReference>
<proteinExistence type="inferred from homology"/>
<dbReference type="SUPFAM" id="SSF55874">
    <property type="entry name" value="ATPase domain of HSP90 chaperone/DNA topoisomerase II/histidine kinase"/>
    <property type="match status" value="1"/>
</dbReference>
<dbReference type="SUPFAM" id="SSF52172">
    <property type="entry name" value="CheY-like"/>
    <property type="match status" value="1"/>
</dbReference>
<dbReference type="EMBL" id="PQWO01000001">
    <property type="protein sequence ID" value="PZD74988.1"/>
    <property type="molecule type" value="Genomic_DNA"/>
</dbReference>
<dbReference type="NCBIfam" id="TIGR00229">
    <property type="entry name" value="sensory_box"/>
    <property type="match status" value="2"/>
</dbReference>
<evidence type="ECO:0000256" key="2">
    <source>
        <dbReference type="ARBA" id="ARBA00006402"/>
    </source>
</evidence>
<dbReference type="Pfam" id="PF00072">
    <property type="entry name" value="Response_reg"/>
    <property type="match status" value="1"/>
</dbReference>
<dbReference type="Gene3D" id="3.30.565.10">
    <property type="entry name" value="Histidine kinase-like ATPase, C-terminal domain"/>
    <property type="match status" value="1"/>
</dbReference>
<dbReference type="InterPro" id="IPR029016">
    <property type="entry name" value="GAF-like_dom_sf"/>
</dbReference>
<evidence type="ECO:0000256" key="6">
    <source>
        <dbReference type="ARBA" id="ARBA00022777"/>
    </source>
</evidence>
<dbReference type="CDD" id="cd00130">
    <property type="entry name" value="PAS"/>
    <property type="match status" value="2"/>
</dbReference>
<dbReference type="SMART" id="SM00448">
    <property type="entry name" value="REC"/>
    <property type="match status" value="1"/>
</dbReference>
<dbReference type="InterPro" id="IPR004358">
    <property type="entry name" value="Sig_transdc_His_kin-like_C"/>
</dbReference>
<dbReference type="EC" id="2.7.13.3" evidence="3"/>
<evidence type="ECO:0000313" key="15">
    <source>
        <dbReference type="EMBL" id="PZD74988.1"/>
    </source>
</evidence>
<dbReference type="InterPro" id="IPR013656">
    <property type="entry name" value="PAS_4"/>
</dbReference>
<evidence type="ECO:0000256" key="5">
    <source>
        <dbReference type="ARBA" id="ARBA00022679"/>
    </source>
</evidence>
<keyword evidence="4 8" id="KW-0597">Phosphoprotein</keyword>
<dbReference type="Gene3D" id="1.10.287.130">
    <property type="match status" value="1"/>
</dbReference>
<dbReference type="InterPro" id="IPR035965">
    <property type="entry name" value="PAS-like_dom_sf"/>
</dbReference>
<dbReference type="Pfam" id="PF02518">
    <property type="entry name" value="HATPase_c"/>
    <property type="match status" value="1"/>
</dbReference>
<feature type="domain" description="Phytochrome chromophore attachment site" evidence="10">
    <location>
        <begin position="159"/>
        <end position="304"/>
    </location>
</feature>
<evidence type="ECO:0000259" key="11">
    <source>
        <dbReference type="PROSITE" id="PS50109"/>
    </source>
</evidence>
<dbReference type="GO" id="GO:0000155">
    <property type="term" value="F:phosphorelay sensor kinase activity"/>
    <property type="evidence" value="ECO:0007669"/>
    <property type="project" value="InterPro"/>
</dbReference>
<dbReference type="PANTHER" id="PTHR43304:SF1">
    <property type="entry name" value="PAC DOMAIN-CONTAINING PROTEIN"/>
    <property type="match status" value="1"/>
</dbReference>
<feature type="domain" description="PAS" evidence="13">
    <location>
        <begin position="335"/>
        <end position="389"/>
    </location>
</feature>
<gene>
    <name evidence="15" type="primary">cph1_1</name>
    <name evidence="15" type="ORF">C1752_00304</name>
</gene>
<dbReference type="SMART" id="SM00387">
    <property type="entry name" value="HATPase_c"/>
    <property type="match status" value="1"/>
</dbReference>
<dbReference type="SMART" id="SM00065">
    <property type="entry name" value="GAF"/>
    <property type="match status" value="1"/>
</dbReference>
<keyword evidence="9" id="KW-0175">Coiled coil</keyword>
<dbReference type="SMART" id="SM00091">
    <property type="entry name" value="PAS"/>
    <property type="match status" value="2"/>
</dbReference>